<sequence>MAEVANETHESARVSRFLVGLARGLAGALLFSIPMLMTMEMWFLGFYMDRERLLLLLVLNLPLLIGLSHRIGFERTATWRESARDAIVAYGMGVVASALILVLLGVIKFGMAPREWVGMVALQAVPASIGALLGRSQLSMQDEDDDEDGSDPSQEASTGYLTELFMMAVGALFLSLNLAPTEEMILLAYKMTIWHALALMALSMMLMHGFVYALAFKGSHSLQEDTPVWHAFVRFTIPGYVVALAVSLYSLWTFGRLDDLGTAEAVLTLVVLGFPAAIGAAAARLIL</sequence>
<feature type="transmembrane region" description="Helical" evidence="1">
    <location>
        <begin position="266"/>
        <end position="286"/>
    </location>
</feature>
<feature type="transmembrane region" description="Helical" evidence="1">
    <location>
        <begin position="158"/>
        <end position="179"/>
    </location>
</feature>
<accession>A0A7C1T4T4</accession>
<dbReference type="NCBIfam" id="TIGR02587">
    <property type="entry name" value="TIGR02587 family membrane protein"/>
    <property type="match status" value="1"/>
</dbReference>
<protein>
    <submittedName>
        <fullName evidence="2">TIGR02587 family membrane protein</fullName>
    </submittedName>
</protein>
<feature type="transmembrane region" description="Helical" evidence="1">
    <location>
        <begin position="87"/>
        <end position="107"/>
    </location>
</feature>
<reference evidence="2" key="1">
    <citation type="journal article" date="2020" name="mSystems">
        <title>Genome- and Community-Level Interaction Insights into Carbon Utilization and Element Cycling Functions of Hydrothermarchaeota in Hydrothermal Sediment.</title>
        <authorList>
            <person name="Zhou Z."/>
            <person name="Liu Y."/>
            <person name="Xu W."/>
            <person name="Pan J."/>
            <person name="Luo Z.H."/>
            <person name="Li M."/>
        </authorList>
    </citation>
    <scope>NUCLEOTIDE SEQUENCE [LARGE SCALE GENOMIC DNA]</scope>
    <source>
        <strain evidence="2">SpSt-243</strain>
    </source>
</reference>
<feature type="transmembrane region" description="Helical" evidence="1">
    <location>
        <begin position="235"/>
        <end position="254"/>
    </location>
</feature>
<organism evidence="2">
    <name type="scientific">Agrobacterium albertimagni</name>
    <dbReference type="NCBI Taxonomy" id="147266"/>
    <lineage>
        <taxon>Bacteria</taxon>
        <taxon>Pseudomonadati</taxon>
        <taxon>Pseudomonadota</taxon>
        <taxon>Alphaproteobacteria</taxon>
        <taxon>Hyphomicrobiales</taxon>
        <taxon>Rhizobiaceae</taxon>
        <taxon>Rhizobium/Agrobacterium group</taxon>
        <taxon>Agrobacterium</taxon>
    </lineage>
</organism>
<proteinExistence type="predicted"/>
<evidence type="ECO:0000256" key="1">
    <source>
        <dbReference type="SAM" id="Phobius"/>
    </source>
</evidence>
<keyword evidence="1" id="KW-0472">Membrane</keyword>
<comment type="caution">
    <text evidence="2">The sequence shown here is derived from an EMBL/GenBank/DDBJ whole genome shotgun (WGS) entry which is preliminary data.</text>
</comment>
<dbReference type="InterPro" id="IPR013416">
    <property type="entry name" value="CHP02587_IM"/>
</dbReference>
<gene>
    <name evidence="2" type="ORF">ENP70_11680</name>
</gene>
<dbReference type="EMBL" id="DSKI01000595">
    <property type="protein sequence ID" value="HEB44326.1"/>
    <property type="molecule type" value="Genomic_DNA"/>
</dbReference>
<dbReference type="Pfam" id="PF09622">
    <property type="entry name" value="DUF2391"/>
    <property type="match status" value="1"/>
</dbReference>
<keyword evidence="1" id="KW-1133">Transmembrane helix</keyword>
<feature type="transmembrane region" description="Helical" evidence="1">
    <location>
        <begin position="53"/>
        <end position="72"/>
    </location>
</feature>
<feature type="transmembrane region" description="Helical" evidence="1">
    <location>
        <begin position="25"/>
        <end position="46"/>
    </location>
</feature>
<keyword evidence="1" id="KW-0812">Transmembrane</keyword>
<feature type="transmembrane region" description="Helical" evidence="1">
    <location>
        <begin position="191"/>
        <end position="215"/>
    </location>
</feature>
<evidence type="ECO:0000313" key="2">
    <source>
        <dbReference type="EMBL" id="HEB44326.1"/>
    </source>
</evidence>
<name>A0A7C1T4T4_9HYPH</name>
<dbReference type="AlphaFoldDB" id="A0A7C1T4T4"/>
<feature type="transmembrane region" description="Helical" evidence="1">
    <location>
        <begin position="119"/>
        <end position="138"/>
    </location>
</feature>
<dbReference type="InterPro" id="IPR024464">
    <property type="entry name" value="DUF2391"/>
</dbReference>